<evidence type="ECO:0000256" key="4">
    <source>
        <dbReference type="ARBA" id="ARBA00022679"/>
    </source>
</evidence>
<evidence type="ECO:0000259" key="9">
    <source>
        <dbReference type="Pfam" id="PF12161"/>
    </source>
</evidence>
<dbReference type="EMBL" id="PNIK01000025">
    <property type="protein sequence ID" value="PMP68297.1"/>
    <property type="molecule type" value="Genomic_DNA"/>
</dbReference>
<dbReference type="Gene3D" id="3.40.50.150">
    <property type="entry name" value="Vaccinia Virus protein VP39"/>
    <property type="match status" value="1"/>
</dbReference>
<keyword evidence="10" id="KW-0378">Hydrolase</keyword>
<comment type="catalytic activity">
    <reaction evidence="7">
        <text>a 2'-deoxyadenosine in DNA + S-adenosyl-L-methionine = an N(6)-methyl-2'-deoxyadenosine in DNA + S-adenosyl-L-homocysteine + H(+)</text>
        <dbReference type="Rhea" id="RHEA:15197"/>
        <dbReference type="Rhea" id="RHEA-COMP:12418"/>
        <dbReference type="Rhea" id="RHEA-COMP:12419"/>
        <dbReference type="ChEBI" id="CHEBI:15378"/>
        <dbReference type="ChEBI" id="CHEBI:57856"/>
        <dbReference type="ChEBI" id="CHEBI:59789"/>
        <dbReference type="ChEBI" id="CHEBI:90615"/>
        <dbReference type="ChEBI" id="CHEBI:90616"/>
        <dbReference type="EC" id="2.1.1.72"/>
    </reaction>
</comment>
<proteinExistence type="inferred from homology"/>
<dbReference type="InterPro" id="IPR022749">
    <property type="entry name" value="D12N6_MeTrfase_N"/>
</dbReference>
<organism evidence="10 11">
    <name type="scientific">Thermodesulfobacterium geofontis</name>
    <dbReference type="NCBI Taxonomy" id="1295609"/>
    <lineage>
        <taxon>Bacteria</taxon>
        <taxon>Pseudomonadati</taxon>
        <taxon>Thermodesulfobacteriota</taxon>
        <taxon>Thermodesulfobacteria</taxon>
        <taxon>Thermodesulfobacteriales</taxon>
        <taxon>Thermodesulfobacteriaceae</taxon>
        <taxon>Thermodesulfobacterium</taxon>
    </lineage>
</organism>
<keyword evidence="4" id="KW-0808">Transferase</keyword>
<dbReference type="PANTHER" id="PTHR42998">
    <property type="entry name" value="TYPE I RESTRICTION ENZYME HINDVIIP M PROTEIN-RELATED"/>
    <property type="match status" value="1"/>
</dbReference>
<evidence type="ECO:0000256" key="2">
    <source>
        <dbReference type="ARBA" id="ARBA00011900"/>
    </source>
</evidence>
<evidence type="ECO:0000256" key="5">
    <source>
        <dbReference type="ARBA" id="ARBA00022691"/>
    </source>
</evidence>
<feature type="domain" description="DNA methylase adenine-specific" evidence="8">
    <location>
        <begin position="162"/>
        <end position="474"/>
    </location>
</feature>
<dbReference type="InterPro" id="IPR002052">
    <property type="entry name" value="DNA_methylase_N6_adenine_CS"/>
</dbReference>
<keyword evidence="10" id="KW-0255">Endonuclease</keyword>
<evidence type="ECO:0000256" key="1">
    <source>
        <dbReference type="ARBA" id="ARBA00006594"/>
    </source>
</evidence>
<evidence type="ECO:0000256" key="6">
    <source>
        <dbReference type="ARBA" id="ARBA00022747"/>
    </source>
</evidence>
<keyword evidence="5" id="KW-0949">S-adenosyl-L-methionine</keyword>
<dbReference type="InterPro" id="IPR052916">
    <property type="entry name" value="Type-I_RE_MTase_Subunit"/>
</dbReference>
<dbReference type="Proteomes" id="UP000235460">
    <property type="component" value="Unassembled WGS sequence"/>
</dbReference>
<dbReference type="CDD" id="cd02440">
    <property type="entry name" value="AdoMet_MTases"/>
    <property type="match status" value="1"/>
</dbReference>
<gene>
    <name evidence="10" type="ORF">C0190_01735</name>
</gene>
<dbReference type="GO" id="GO:0008170">
    <property type="term" value="F:N-methyltransferase activity"/>
    <property type="evidence" value="ECO:0007669"/>
    <property type="project" value="InterPro"/>
</dbReference>
<keyword evidence="3" id="KW-0489">Methyltransferase</keyword>
<accession>A0A2N7PPX7</accession>
<dbReference type="GO" id="GO:0009007">
    <property type="term" value="F:site-specific DNA-methyltransferase (adenine-specific) activity"/>
    <property type="evidence" value="ECO:0007669"/>
    <property type="project" value="UniProtKB-EC"/>
</dbReference>
<dbReference type="PROSITE" id="PS00092">
    <property type="entry name" value="N6_MTASE"/>
    <property type="match status" value="1"/>
</dbReference>
<evidence type="ECO:0000256" key="7">
    <source>
        <dbReference type="ARBA" id="ARBA00047942"/>
    </source>
</evidence>
<dbReference type="InterPro" id="IPR038333">
    <property type="entry name" value="T1MK-like_N_sf"/>
</dbReference>
<evidence type="ECO:0000313" key="11">
    <source>
        <dbReference type="Proteomes" id="UP000235460"/>
    </source>
</evidence>
<name>A0A2N7PPX7_9BACT</name>
<keyword evidence="10" id="KW-0540">Nuclease</keyword>
<dbReference type="AlphaFoldDB" id="A0A2N7PPX7"/>
<dbReference type="PANTHER" id="PTHR42998:SF1">
    <property type="entry name" value="TYPE I RESTRICTION ENZYME HINDI METHYLASE SUBUNIT"/>
    <property type="match status" value="1"/>
</dbReference>
<evidence type="ECO:0000256" key="3">
    <source>
        <dbReference type="ARBA" id="ARBA00022603"/>
    </source>
</evidence>
<dbReference type="SUPFAM" id="SSF53335">
    <property type="entry name" value="S-adenosyl-L-methionine-dependent methyltransferases"/>
    <property type="match status" value="1"/>
</dbReference>
<dbReference type="InterPro" id="IPR029063">
    <property type="entry name" value="SAM-dependent_MTases_sf"/>
</dbReference>
<dbReference type="GO" id="GO:0009307">
    <property type="term" value="P:DNA restriction-modification system"/>
    <property type="evidence" value="ECO:0007669"/>
    <property type="project" value="UniProtKB-KW"/>
</dbReference>
<reference evidence="10 11" key="1">
    <citation type="submission" date="2018-01" db="EMBL/GenBank/DDBJ databases">
        <title>Metagenomic assembled genomes from two thermal pools in the Uzon Caldera, Kamchatka, Russia.</title>
        <authorList>
            <person name="Wilkins L."/>
            <person name="Ettinger C."/>
        </authorList>
    </citation>
    <scope>NUCLEOTIDE SEQUENCE [LARGE SCALE GENOMIC DNA]</scope>
    <source>
        <strain evidence="10">ZAV-08</strain>
    </source>
</reference>
<dbReference type="PRINTS" id="PR00507">
    <property type="entry name" value="N12N6MTFRASE"/>
</dbReference>
<evidence type="ECO:0000313" key="10">
    <source>
        <dbReference type="EMBL" id="PMP68297.1"/>
    </source>
</evidence>
<comment type="caution">
    <text evidence="10">The sequence shown here is derived from an EMBL/GenBank/DDBJ whole genome shotgun (WGS) entry which is preliminary data.</text>
</comment>
<feature type="domain" description="N6 adenine-specific DNA methyltransferase N-terminal" evidence="9">
    <location>
        <begin position="8"/>
        <end position="150"/>
    </location>
</feature>
<dbReference type="EC" id="2.1.1.72" evidence="2"/>
<dbReference type="GO" id="GO:0003677">
    <property type="term" value="F:DNA binding"/>
    <property type="evidence" value="ECO:0007669"/>
    <property type="project" value="InterPro"/>
</dbReference>
<dbReference type="Pfam" id="PF12161">
    <property type="entry name" value="HsdM_N"/>
    <property type="match status" value="1"/>
</dbReference>
<comment type="similarity">
    <text evidence="1">Belongs to the N(4)/N(6)-methyltransferase family.</text>
</comment>
<protein>
    <recommendedName>
        <fullName evidence="2">site-specific DNA-methyltransferase (adenine-specific)</fullName>
        <ecNumber evidence="2">2.1.1.72</ecNumber>
    </recommendedName>
</protein>
<sequence length="514" mass="59704">MEKDLLFEDKLWKAADKLRKKVEVHEYKYIVLGLLFLRYLSYKYEETKKELKKEFSFKVKEDPDTYGPLMESYLEDADHYLSRGVLPIPYEASWEYIKKHANQPNIGEIIDQAIEILENTYPKQLKDVIPKKFTQINLDPHDIAYLINLFTNIDFGRGHNGKDIFGRVYEYFLGKFAEAEGRKGGEFYTPRCLTKLIVEILDVREGRIFDPACGSGGFFISALERLEKLGLERERLSIYGQDSKDVVWKLCKMNLAIRGVEGDIRVGDSYHDDKFFDLRAEYVVSNPPFNDSEWGRDRLKMGDPRFKYGIPPENNANYVWIQHYIFHLASDGKAGFVMANGALSVGGIEGEIRKKIIEDDLIYGIVACPPKLFYTVSLPVSLWFLRKTKPEHMKGKILFIYAKNLYKPISRRQNVITDEHIEKIVEKFRMFEKGAPEEEINEVGFAKVAAIEEVAKNGYVLTPGRYVGIKIDEEDEPFEEKMKRYSGELSKLLKEEEELTYKIKEVFKALGWEI</sequence>
<keyword evidence="6" id="KW-0680">Restriction system</keyword>
<dbReference type="Pfam" id="PF02384">
    <property type="entry name" value="N6_Mtase"/>
    <property type="match status" value="1"/>
</dbReference>
<dbReference type="Gene3D" id="1.20.1260.30">
    <property type="match status" value="1"/>
</dbReference>
<dbReference type="GO" id="GO:0004519">
    <property type="term" value="F:endonuclease activity"/>
    <property type="evidence" value="ECO:0007669"/>
    <property type="project" value="UniProtKB-KW"/>
</dbReference>
<dbReference type="GO" id="GO:0032259">
    <property type="term" value="P:methylation"/>
    <property type="evidence" value="ECO:0007669"/>
    <property type="project" value="UniProtKB-KW"/>
</dbReference>
<evidence type="ECO:0000259" key="8">
    <source>
        <dbReference type="Pfam" id="PF02384"/>
    </source>
</evidence>
<dbReference type="InterPro" id="IPR003356">
    <property type="entry name" value="DNA_methylase_A-5"/>
</dbReference>